<organism evidence="7 8">
    <name type="scientific">Castilleja foliolosa</name>
    <dbReference type="NCBI Taxonomy" id="1961234"/>
    <lineage>
        <taxon>Eukaryota</taxon>
        <taxon>Viridiplantae</taxon>
        <taxon>Streptophyta</taxon>
        <taxon>Embryophyta</taxon>
        <taxon>Tracheophyta</taxon>
        <taxon>Spermatophyta</taxon>
        <taxon>Magnoliopsida</taxon>
        <taxon>eudicotyledons</taxon>
        <taxon>Gunneridae</taxon>
        <taxon>Pentapetalae</taxon>
        <taxon>asterids</taxon>
        <taxon>lamiids</taxon>
        <taxon>Lamiales</taxon>
        <taxon>Orobanchaceae</taxon>
        <taxon>Pedicularideae</taxon>
        <taxon>Castillejinae</taxon>
        <taxon>Castilleja</taxon>
    </lineage>
</organism>
<dbReference type="InterPro" id="IPR013083">
    <property type="entry name" value="Znf_RING/FYVE/PHD"/>
</dbReference>
<evidence type="ECO:0000256" key="2">
    <source>
        <dbReference type="ARBA" id="ARBA00022771"/>
    </source>
</evidence>
<dbReference type="Gene3D" id="3.30.40.10">
    <property type="entry name" value="Zinc/RING finger domain, C3HC4 (zinc finger)"/>
    <property type="match status" value="1"/>
</dbReference>
<comment type="caution">
    <text evidence="7">The sequence shown here is derived from an EMBL/GenBank/DDBJ whole genome shotgun (WGS) entry which is preliminary data.</text>
</comment>
<dbReference type="PANTHER" id="PTHR46510:SF1">
    <property type="entry name" value="BROMODOMAIN ADJACENT TO ZINC FINGER DOMAIN PROTEIN 1A"/>
    <property type="match status" value="1"/>
</dbReference>
<feature type="domain" description="PHD-type" evidence="5">
    <location>
        <begin position="196"/>
        <end position="246"/>
    </location>
</feature>
<evidence type="ECO:0000313" key="7">
    <source>
        <dbReference type="EMBL" id="KAL3625143.1"/>
    </source>
</evidence>
<accession>A0ABD3C6K7</accession>
<evidence type="ECO:0000313" key="8">
    <source>
        <dbReference type="Proteomes" id="UP001632038"/>
    </source>
</evidence>
<dbReference type="Proteomes" id="UP001632038">
    <property type="component" value="Unassembled WGS sequence"/>
</dbReference>
<evidence type="ECO:0000259" key="5">
    <source>
        <dbReference type="PROSITE" id="PS50016"/>
    </source>
</evidence>
<dbReference type="PROSITE" id="PS01359">
    <property type="entry name" value="ZF_PHD_1"/>
    <property type="match status" value="1"/>
</dbReference>
<dbReference type="Pfam" id="PF00628">
    <property type="entry name" value="PHD"/>
    <property type="match status" value="1"/>
</dbReference>
<dbReference type="InterPro" id="IPR001965">
    <property type="entry name" value="Znf_PHD"/>
</dbReference>
<dbReference type="PANTHER" id="PTHR46510">
    <property type="entry name" value="BROMODOMAIN ADJACENT TO ZINC FINGER DOMAIN PROTEIN 1A"/>
    <property type="match status" value="1"/>
</dbReference>
<evidence type="ECO:0000259" key="6">
    <source>
        <dbReference type="PROSITE" id="PS51050"/>
    </source>
</evidence>
<dbReference type="SMART" id="SM00249">
    <property type="entry name" value="PHD"/>
    <property type="match status" value="1"/>
</dbReference>
<reference evidence="8" key="1">
    <citation type="journal article" date="2024" name="IScience">
        <title>Strigolactones Initiate the Formation of Haustorium-like Structures in Castilleja.</title>
        <authorList>
            <person name="Buerger M."/>
            <person name="Peterson D."/>
            <person name="Chory J."/>
        </authorList>
    </citation>
    <scope>NUCLEOTIDE SEQUENCE [LARGE SCALE GENOMIC DNA]</scope>
</reference>
<dbReference type="InterPro" id="IPR011011">
    <property type="entry name" value="Znf_FYVE_PHD"/>
</dbReference>
<dbReference type="EMBL" id="JAVIJP010000052">
    <property type="protein sequence ID" value="KAL3625143.1"/>
    <property type="molecule type" value="Genomic_DNA"/>
</dbReference>
<dbReference type="PROSITE" id="PS51050">
    <property type="entry name" value="ZF_CW"/>
    <property type="match status" value="1"/>
</dbReference>
<dbReference type="InterPro" id="IPR019787">
    <property type="entry name" value="Znf_PHD-finger"/>
</dbReference>
<evidence type="ECO:0000256" key="3">
    <source>
        <dbReference type="ARBA" id="ARBA00022833"/>
    </source>
</evidence>
<name>A0ABD3C6K7_9LAMI</name>
<dbReference type="InterPro" id="IPR047171">
    <property type="entry name" value="BAZ1A"/>
</dbReference>
<keyword evidence="8" id="KW-1185">Reference proteome</keyword>
<dbReference type="FunFam" id="3.30.40.100:FF:000005">
    <property type="entry name" value="uncharacterized protein LOC106759733 isoform X4"/>
    <property type="match status" value="1"/>
</dbReference>
<feature type="domain" description="CW-type" evidence="6">
    <location>
        <begin position="345"/>
        <end position="409"/>
    </location>
</feature>
<dbReference type="InterPro" id="IPR019786">
    <property type="entry name" value="Zinc_finger_PHD-type_CS"/>
</dbReference>
<dbReference type="SUPFAM" id="SSF57903">
    <property type="entry name" value="FYVE/PHD zinc finger"/>
    <property type="match status" value="1"/>
</dbReference>
<dbReference type="AlphaFoldDB" id="A0ABD3C6K7"/>
<dbReference type="PROSITE" id="PS50016">
    <property type="entry name" value="ZF_PHD_2"/>
    <property type="match status" value="1"/>
</dbReference>
<dbReference type="GO" id="GO:0008270">
    <property type="term" value="F:zinc ion binding"/>
    <property type="evidence" value="ECO:0007669"/>
    <property type="project" value="UniProtKB-KW"/>
</dbReference>
<keyword evidence="2 4" id="KW-0863">Zinc-finger</keyword>
<sequence>MSSLYRQHHLDDCGEIFREVKKCNNNNLRSVNNTGTHSQISTSSTMSRIFPPTFVYQRRRQHDNNSVPIFTKDEIKPNNGCQSAISCEAPEKETSPPVEHGTVATVSVANPVDMVLNVCNTNDNCSSSNLELSSACLKFDMDDAGECSSSVVLIDDQKPTDETLARNACISVLRDHGQLNIGRTKKRRASADMYCSKKCRVCARMLSTLHMLVCDNCEDGFHVSCFNPNITVLPVGEWVCGSCLKKKHKILNDKSSTGNSNSIGNKSGRNWCWVSEGELGSLEFMFKDTEPYMSNARIGDEFQAKVPDWSGPVYEKSILSGDPLELDPSDYDNIQEQNCMKLLKLSSIGNWIQCRGLIEGVGEGVDGSICSKWRRAPLFEVQTDDWECFRCILWDPANADCAVPQELETDEVMKQLKFIEMLRPKLATKRLKMDCSKSNGSQGQ</sequence>
<keyword evidence="3" id="KW-0862">Zinc</keyword>
<dbReference type="Gene3D" id="3.30.40.100">
    <property type="match status" value="1"/>
</dbReference>
<protein>
    <submittedName>
        <fullName evidence="7">Uncharacterized protein</fullName>
    </submittedName>
</protein>
<proteinExistence type="predicted"/>
<keyword evidence="1" id="KW-0479">Metal-binding</keyword>
<dbReference type="InterPro" id="IPR011124">
    <property type="entry name" value="Znf_CW"/>
</dbReference>
<gene>
    <name evidence="7" type="ORF">CASFOL_030597</name>
</gene>
<evidence type="ECO:0000256" key="1">
    <source>
        <dbReference type="ARBA" id="ARBA00022723"/>
    </source>
</evidence>
<evidence type="ECO:0000256" key="4">
    <source>
        <dbReference type="PROSITE-ProRule" id="PRU00146"/>
    </source>
</evidence>